<keyword evidence="2" id="KW-0539">Nucleus</keyword>
<feature type="compositionally biased region" description="Basic residues" evidence="3">
    <location>
        <begin position="322"/>
        <end position="331"/>
    </location>
</feature>
<dbReference type="GO" id="GO:0005634">
    <property type="term" value="C:nucleus"/>
    <property type="evidence" value="ECO:0007669"/>
    <property type="project" value="UniProtKB-SubCell"/>
</dbReference>
<dbReference type="PANTHER" id="PTHR13681:SF24">
    <property type="entry name" value="TUDOR DOMAIN-CONTAINING PROTEIN 3"/>
    <property type="match status" value="1"/>
</dbReference>
<dbReference type="Pfam" id="PF08585">
    <property type="entry name" value="RMI1_N_C"/>
    <property type="match status" value="1"/>
</dbReference>
<dbReference type="InterPro" id="IPR013894">
    <property type="entry name" value="RMI1_OB"/>
</dbReference>
<accession>A0A9D5BDW5</accession>
<keyword evidence="6" id="KW-1185">Reference proteome</keyword>
<dbReference type="Gene3D" id="2.40.50.770">
    <property type="entry name" value="RecQ-mediated genome instability protein Rmi1, C-terminal domain"/>
    <property type="match status" value="1"/>
</dbReference>
<organism evidence="5 6">
    <name type="scientific">Pisum sativum</name>
    <name type="common">Garden pea</name>
    <name type="synonym">Lathyrus oleraceus</name>
    <dbReference type="NCBI Taxonomy" id="3888"/>
    <lineage>
        <taxon>Eukaryota</taxon>
        <taxon>Viridiplantae</taxon>
        <taxon>Streptophyta</taxon>
        <taxon>Embryophyta</taxon>
        <taxon>Tracheophyta</taxon>
        <taxon>Spermatophyta</taxon>
        <taxon>Magnoliopsida</taxon>
        <taxon>eudicotyledons</taxon>
        <taxon>Gunneridae</taxon>
        <taxon>Pentapetalae</taxon>
        <taxon>rosids</taxon>
        <taxon>fabids</taxon>
        <taxon>Fabales</taxon>
        <taxon>Fabaceae</taxon>
        <taxon>Papilionoideae</taxon>
        <taxon>50 kb inversion clade</taxon>
        <taxon>NPAAA clade</taxon>
        <taxon>Hologalegina</taxon>
        <taxon>IRL clade</taxon>
        <taxon>Fabeae</taxon>
        <taxon>Lathyrus</taxon>
    </lineage>
</organism>
<feature type="region of interest" description="Disordered" evidence="3">
    <location>
        <begin position="401"/>
        <end position="424"/>
    </location>
</feature>
<dbReference type="PANTHER" id="PTHR13681">
    <property type="entry name" value="SURVIVAL OF MOTOR NEURON-RELATED-SPLICING FACTOR 30-RELATED"/>
    <property type="match status" value="1"/>
</dbReference>
<sequence>MQGSSNASESSMVIETLRSKGWYLEDTDDLKAIIVIQTALADDSSKVLQSVESELLNSDLRSIGAKSLPEPTLLRNPSFYLQGPKVLQISSVRDISMSSVDNISRNSSGRRVLRLCLTDGHSEITAVEYSHIPFIPDNVVPGTKIRLENKVPVHSGIACLNPKALTVLGGVVQSLYEEWQMNQKYSGFSRSSLRQLEDRDSGGPPPFVKLQVGSISGYANNNSRSSKPIAGTGRGEVRPTGIQQDRNLKEDIVDANLKSKLPPERAEDKPSNSGLRPKERAEDKPSSSSTRPKEVVESVPVQNQAAAQKLLQKLNQPNQRDRHPRGRRYRGKGQEEDEVVFTLEEYEKRQTQVKPSYNGEALNISRDEHLARQLQNQFNLEHSQVERAPRESEAENIRMNMFTYEKDSDDSYQTGRGRGRGRHG</sequence>
<feature type="region of interest" description="Disordered" evidence="3">
    <location>
        <begin position="217"/>
        <end position="336"/>
    </location>
</feature>
<dbReference type="InterPro" id="IPR042470">
    <property type="entry name" value="RMI1_N_C_sf"/>
</dbReference>
<evidence type="ECO:0000256" key="1">
    <source>
        <dbReference type="ARBA" id="ARBA00004123"/>
    </source>
</evidence>
<comment type="subcellular location">
    <subcellularLocation>
        <location evidence="1">Nucleus</location>
    </subcellularLocation>
</comment>
<evidence type="ECO:0000259" key="4">
    <source>
        <dbReference type="Pfam" id="PF08585"/>
    </source>
</evidence>
<feature type="domain" description="RecQ mediated genome instability protein 1 OB-fold" evidence="4">
    <location>
        <begin position="78"/>
        <end position="181"/>
    </location>
</feature>
<dbReference type="AlphaFoldDB" id="A0A9D5BDW5"/>
<feature type="compositionally biased region" description="Low complexity" evidence="3">
    <location>
        <begin position="302"/>
        <end position="318"/>
    </location>
</feature>
<evidence type="ECO:0000313" key="5">
    <source>
        <dbReference type="EMBL" id="KAI5441260.1"/>
    </source>
</evidence>
<protein>
    <recommendedName>
        <fullName evidence="4">RecQ mediated genome instability protein 1 OB-fold domain-containing protein</fullName>
    </recommendedName>
</protein>
<comment type="caution">
    <text evidence="5">The sequence shown here is derived from an EMBL/GenBank/DDBJ whole genome shotgun (WGS) entry which is preliminary data.</text>
</comment>
<gene>
    <name evidence="5" type="ORF">KIW84_010642</name>
</gene>
<dbReference type="EMBL" id="JAMSHJ010000001">
    <property type="protein sequence ID" value="KAI5441260.1"/>
    <property type="molecule type" value="Genomic_DNA"/>
</dbReference>
<evidence type="ECO:0000313" key="6">
    <source>
        <dbReference type="Proteomes" id="UP001058974"/>
    </source>
</evidence>
<feature type="compositionally biased region" description="Polar residues" evidence="3">
    <location>
        <begin position="217"/>
        <end position="226"/>
    </location>
</feature>
<evidence type="ECO:0000256" key="2">
    <source>
        <dbReference type="ARBA" id="ARBA00023242"/>
    </source>
</evidence>
<feature type="compositionally biased region" description="Basic and acidic residues" evidence="3">
    <location>
        <begin position="261"/>
        <end position="296"/>
    </location>
</feature>
<reference evidence="5 6" key="1">
    <citation type="journal article" date="2022" name="Nat. Genet.">
        <title>Improved pea reference genome and pan-genome highlight genomic features and evolutionary characteristics.</title>
        <authorList>
            <person name="Yang T."/>
            <person name="Liu R."/>
            <person name="Luo Y."/>
            <person name="Hu S."/>
            <person name="Wang D."/>
            <person name="Wang C."/>
            <person name="Pandey M.K."/>
            <person name="Ge S."/>
            <person name="Xu Q."/>
            <person name="Li N."/>
            <person name="Li G."/>
            <person name="Huang Y."/>
            <person name="Saxena R.K."/>
            <person name="Ji Y."/>
            <person name="Li M."/>
            <person name="Yan X."/>
            <person name="He Y."/>
            <person name="Liu Y."/>
            <person name="Wang X."/>
            <person name="Xiang C."/>
            <person name="Varshney R.K."/>
            <person name="Ding H."/>
            <person name="Gao S."/>
            <person name="Zong X."/>
        </authorList>
    </citation>
    <scope>NUCLEOTIDE SEQUENCE [LARGE SCALE GENOMIC DNA]</scope>
    <source>
        <strain evidence="5 6">cv. Zhongwan 6</strain>
    </source>
</reference>
<dbReference type="Proteomes" id="UP001058974">
    <property type="component" value="Chromosome 1"/>
</dbReference>
<name>A0A9D5BDW5_PEA</name>
<proteinExistence type="predicted"/>
<dbReference type="SMART" id="SM01161">
    <property type="entry name" value="DUF1767"/>
    <property type="match status" value="1"/>
</dbReference>
<evidence type="ECO:0000256" key="3">
    <source>
        <dbReference type="SAM" id="MobiDB-lite"/>
    </source>
</evidence>
<dbReference type="Gramene" id="Psat01G0064200-T2">
    <property type="protein sequence ID" value="KAI5441260.1"/>
    <property type="gene ID" value="KIW84_010642"/>
</dbReference>